<name>A0A351U2C2_9BACT</name>
<gene>
    <name evidence="1" type="ORF">GXY80_01420</name>
</gene>
<evidence type="ECO:0000313" key="2">
    <source>
        <dbReference type="Proteomes" id="UP000777265"/>
    </source>
</evidence>
<dbReference type="Proteomes" id="UP000777265">
    <property type="component" value="Unassembled WGS sequence"/>
</dbReference>
<evidence type="ECO:0000313" key="1">
    <source>
        <dbReference type="EMBL" id="NLW34129.1"/>
    </source>
</evidence>
<dbReference type="AlphaFoldDB" id="A0A351U2C2"/>
<accession>A0A351U2C2</accession>
<reference evidence="1" key="1">
    <citation type="journal article" date="2020" name="Biotechnol. Biofuels">
        <title>New insights from the biogas microbiome by comprehensive genome-resolved metagenomics of nearly 1600 species originating from multiple anaerobic digesters.</title>
        <authorList>
            <person name="Campanaro S."/>
            <person name="Treu L."/>
            <person name="Rodriguez-R L.M."/>
            <person name="Kovalovszki A."/>
            <person name="Ziels R.M."/>
            <person name="Maus I."/>
            <person name="Zhu X."/>
            <person name="Kougias P.G."/>
            <person name="Basile A."/>
            <person name="Luo G."/>
            <person name="Schluter A."/>
            <person name="Konstantinidis K.T."/>
            <person name="Angelidaki I."/>
        </authorList>
    </citation>
    <scope>NUCLEOTIDE SEQUENCE</scope>
    <source>
        <strain evidence="1">AS06rmzACSIP_7</strain>
    </source>
</reference>
<proteinExistence type="predicted"/>
<organism evidence="1 2">
    <name type="scientific">Syntrophorhabdus aromaticivorans</name>
    <dbReference type="NCBI Taxonomy" id="328301"/>
    <lineage>
        <taxon>Bacteria</taxon>
        <taxon>Pseudomonadati</taxon>
        <taxon>Thermodesulfobacteriota</taxon>
        <taxon>Syntrophorhabdia</taxon>
        <taxon>Syntrophorhabdales</taxon>
        <taxon>Syntrophorhabdaceae</taxon>
        <taxon>Syntrophorhabdus</taxon>
    </lineage>
</organism>
<comment type="caution">
    <text evidence="1">The sequence shown here is derived from an EMBL/GenBank/DDBJ whole genome shotgun (WGS) entry which is preliminary data.</text>
</comment>
<dbReference type="PROSITE" id="PS51257">
    <property type="entry name" value="PROKAR_LIPOPROTEIN"/>
    <property type="match status" value="1"/>
</dbReference>
<dbReference type="EMBL" id="JAAYEE010000025">
    <property type="protein sequence ID" value="NLW34129.1"/>
    <property type="molecule type" value="Genomic_DNA"/>
</dbReference>
<reference evidence="1" key="2">
    <citation type="submission" date="2020-01" db="EMBL/GenBank/DDBJ databases">
        <authorList>
            <person name="Campanaro S."/>
        </authorList>
    </citation>
    <scope>NUCLEOTIDE SEQUENCE</scope>
    <source>
        <strain evidence="1">AS06rmzACSIP_7</strain>
    </source>
</reference>
<dbReference type="STRING" id="909663.GCA_000512235_03442"/>
<sequence>MRKTVLLSLGVMVILMACTHFPRRGPDIVWPEKISYLTAICELDMSWKGTRYSGSMALRLIYPSELQMEIYGPFGDTLVFVKKDGADFLMATKEERITDARRFEERFGIKLDEFMEDLAMRTPRNHANGIPFVQRENYRVFYKLAHGENTLCWDGEEGRICMRFLEVNFNAEGSFEKGSNSGA</sequence>
<evidence type="ECO:0008006" key="3">
    <source>
        <dbReference type="Google" id="ProtNLM"/>
    </source>
</evidence>
<protein>
    <recommendedName>
        <fullName evidence="3">Outer-membrane lipoprotein LolB</fullName>
    </recommendedName>
</protein>